<dbReference type="SUPFAM" id="SSF47027">
    <property type="entry name" value="Acyl-CoA binding protein"/>
    <property type="match status" value="1"/>
</dbReference>
<feature type="domain" description="ACB" evidence="9">
    <location>
        <begin position="2"/>
        <end position="87"/>
    </location>
</feature>
<proteinExistence type="predicted"/>
<comment type="subcellular location">
    <subcellularLocation>
        <location evidence="1">Endoplasmic reticulum</location>
    </subcellularLocation>
    <subcellularLocation>
        <location evidence="2">Golgi apparatus</location>
    </subcellularLocation>
</comment>
<dbReference type="GeneID" id="113920361"/>
<evidence type="ECO:0000256" key="3">
    <source>
        <dbReference type="ARBA" id="ARBA00022448"/>
    </source>
</evidence>
<dbReference type="GO" id="GO:0000062">
    <property type="term" value="F:fatty-acyl-CoA binding"/>
    <property type="evidence" value="ECO:0007669"/>
    <property type="project" value="InterPro"/>
</dbReference>
<reference evidence="11" key="1">
    <citation type="submission" date="2025-08" db="UniProtKB">
        <authorList>
            <consortium name="RefSeq"/>
        </authorList>
    </citation>
    <scope>IDENTIFICATION</scope>
    <source>
        <tissue evidence="11">Blood</tissue>
    </source>
</reference>
<keyword evidence="3" id="KW-0813">Transport</keyword>
<dbReference type="AlphaFoldDB" id="A0A6P9FKJ2"/>
<sequence>MSQAEFDKTAEDAKHLKTEPADDEMLFTYSHYEQGTVGGTNTEQPRLLDFKGKAKWDAWNQLKGTSREDAMKASNNKVEDLKKKYGARTFKVRPTSCRQKLNKGFTALYFPPHLGQVPAKRGRENVAAVCFAPSLVLREMQVILDMRLKKVAMIQTKIRGSITVEEGKTAI</sequence>
<evidence type="ECO:0000256" key="2">
    <source>
        <dbReference type="ARBA" id="ARBA00004555"/>
    </source>
</evidence>
<evidence type="ECO:0000256" key="4">
    <source>
        <dbReference type="ARBA" id="ARBA00022824"/>
    </source>
</evidence>
<keyword evidence="10" id="KW-1185">Reference proteome</keyword>
<organism evidence="10 11">
    <name type="scientific">Zalophus californianus</name>
    <name type="common">California sealion</name>
    <dbReference type="NCBI Taxonomy" id="9704"/>
    <lineage>
        <taxon>Eukaryota</taxon>
        <taxon>Metazoa</taxon>
        <taxon>Chordata</taxon>
        <taxon>Craniata</taxon>
        <taxon>Vertebrata</taxon>
        <taxon>Euteleostomi</taxon>
        <taxon>Mammalia</taxon>
        <taxon>Eutheria</taxon>
        <taxon>Laurasiatheria</taxon>
        <taxon>Carnivora</taxon>
        <taxon>Caniformia</taxon>
        <taxon>Pinnipedia</taxon>
        <taxon>Otariidae</taxon>
        <taxon>Zalophus</taxon>
    </lineage>
</organism>
<evidence type="ECO:0000259" key="9">
    <source>
        <dbReference type="PROSITE" id="PS51228"/>
    </source>
</evidence>
<gene>
    <name evidence="11" type="primary">LOC113920361</name>
</gene>
<dbReference type="RefSeq" id="XP_035582742.1">
    <property type="nucleotide sequence ID" value="XM_035726849.1"/>
</dbReference>
<dbReference type="GO" id="GO:0005739">
    <property type="term" value="C:mitochondrion"/>
    <property type="evidence" value="ECO:0007669"/>
    <property type="project" value="TreeGrafter"/>
</dbReference>
<accession>A0A6P9FKJ2</accession>
<dbReference type="GO" id="GO:0005783">
    <property type="term" value="C:endoplasmic reticulum"/>
    <property type="evidence" value="ECO:0007669"/>
    <property type="project" value="UniProtKB-SubCell"/>
</dbReference>
<evidence type="ECO:0000256" key="1">
    <source>
        <dbReference type="ARBA" id="ARBA00004240"/>
    </source>
</evidence>
<evidence type="ECO:0000256" key="7">
    <source>
        <dbReference type="ARBA" id="ARBA00023278"/>
    </source>
</evidence>
<evidence type="ECO:0000313" key="11">
    <source>
        <dbReference type="RefSeq" id="XP_035582742.1"/>
    </source>
</evidence>
<name>A0A6P9FKJ2_ZALCA</name>
<dbReference type="KEGG" id="zca:113920361"/>
<dbReference type="Proteomes" id="UP000515165">
    <property type="component" value="Chromosome 3"/>
</dbReference>
<dbReference type="GO" id="GO:0005794">
    <property type="term" value="C:Golgi apparatus"/>
    <property type="evidence" value="ECO:0007669"/>
    <property type="project" value="UniProtKB-SubCell"/>
</dbReference>
<dbReference type="InterPro" id="IPR000582">
    <property type="entry name" value="Acyl-CoA-binding_protein"/>
</dbReference>
<keyword evidence="4" id="KW-0256">Endoplasmic reticulum</keyword>
<dbReference type="InterPro" id="IPR035984">
    <property type="entry name" value="Acyl-CoA-binding_sf"/>
</dbReference>
<dbReference type="PANTHER" id="PTHR23310">
    <property type="entry name" value="ACYL-COA-BINDING PROTEIN, ACBP"/>
    <property type="match status" value="1"/>
</dbReference>
<evidence type="ECO:0000313" key="10">
    <source>
        <dbReference type="Proteomes" id="UP000515165"/>
    </source>
</evidence>
<protein>
    <recommendedName>
        <fullName evidence="8">Acyl-CoA-binding protein</fullName>
    </recommendedName>
</protein>
<dbReference type="Pfam" id="PF00887">
    <property type="entry name" value="ACBP"/>
    <property type="match status" value="1"/>
</dbReference>
<dbReference type="InterPro" id="IPR014352">
    <property type="entry name" value="FERM/acyl-CoA-bd_prot_sf"/>
</dbReference>
<evidence type="ECO:0000256" key="6">
    <source>
        <dbReference type="ARBA" id="ARBA00023121"/>
    </source>
</evidence>
<dbReference type="PROSITE" id="PS51228">
    <property type="entry name" value="ACB_2"/>
    <property type="match status" value="1"/>
</dbReference>
<dbReference type="PRINTS" id="PR00689">
    <property type="entry name" value="ACOABINDINGP"/>
</dbReference>
<keyword evidence="6" id="KW-0446">Lipid-binding</keyword>
<dbReference type="GO" id="GO:0006631">
    <property type="term" value="P:fatty acid metabolic process"/>
    <property type="evidence" value="ECO:0007669"/>
    <property type="project" value="TreeGrafter"/>
</dbReference>
<dbReference type="Gene3D" id="1.20.80.10">
    <property type="match status" value="1"/>
</dbReference>
<keyword evidence="5" id="KW-0333">Golgi apparatus</keyword>
<dbReference type="OrthoDB" id="346910at2759"/>
<evidence type="ECO:0000256" key="5">
    <source>
        <dbReference type="ARBA" id="ARBA00023034"/>
    </source>
</evidence>
<keyword evidence="7" id="KW-0379">Hydroxylation</keyword>
<evidence type="ECO:0000256" key="8">
    <source>
        <dbReference type="ARBA" id="ARBA00039735"/>
    </source>
</evidence>
<dbReference type="PANTHER" id="PTHR23310:SF54">
    <property type="entry name" value="ACYL-COA-BINDING PROTEIN"/>
    <property type="match status" value="1"/>
</dbReference>